<protein>
    <submittedName>
        <fullName evidence="2">Putative N-acetyltransferase YhbS</fullName>
    </submittedName>
</protein>
<evidence type="ECO:0000313" key="2">
    <source>
        <dbReference type="EMBL" id="MBB3141277.1"/>
    </source>
</evidence>
<dbReference type="GO" id="GO:0016747">
    <property type="term" value="F:acyltransferase activity, transferring groups other than amino-acyl groups"/>
    <property type="evidence" value="ECO:0007669"/>
    <property type="project" value="InterPro"/>
</dbReference>
<gene>
    <name evidence="2" type="ORF">FHR96_002154</name>
</gene>
<dbReference type="InterPro" id="IPR016181">
    <property type="entry name" value="Acyl_CoA_acyltransferase"/>
</dbReference>
<organism evidence="2 3">
    <name type="scientific">Halomonas organivorans</name>
    <dbReference type="NCBI Taxonomy" id="257772"/>
    <lineage>
        <taxon>Bacteria</taxon>
        <taxon>Pseudomonadati</taxon>
        <taxon>Pseudomonadota</taxon>
        <taxon>Gammaproteobacteria</taxon>
        <taxon>Oceanospirillales</taxon>
        <taxon>Halomonadaceae</taxon>
        <taxon>Halomonas</taxon>
    </lineage>
</organism>
<evidence type="ECO:0000259" key="1">
    <source>
        <dbReference type="PROSITE" id="PS51186"/>
    </source>
</evidence>
<dbReference type="SUPFAM" id="SSF55729">
    <property type="entry name" value="Acyl-CoA N-acyltransferases (Nat)"/>
    <property type="match status" value="1"/>
</dbReference>
<name>A0A7W5BYC4_9GAMM</name>
<dbReference type="Gene3D" id="3.40.630.30">
    <property type="match status" value="1"/>
</dbReference>
<dbReference type="PROSITE" id="PS51186">
    <property type="entry name" value="GNAT"/>
    <property type="match status" value="1"/>
</dbReference>
<feature type="domain" description="N-acetyltransferase" evidence="1">
    <location>
        <begin position="1"/>
        <end position="151"/>
    </location>
</feature>
<keyword evidence="3" id="KW-1185">Reference proteome</keyword>
<keyword evidence="2" id="KW-0808">Transferase</keyword>
<dbReference type="Proteomes" id="UP000525987">
    <property type="component" value="Unassembled WGS sequence"/>
</dbReference>
<proteinExistence type="predicted"/>
<sequence length="174" mass="18206">MTIRESTGQDELALLSLHEAAFGSSEGAGIGRLVTALLHDDTARPLLSLVAERQGRLVGHAIFSAVSIEGYPGASVRILAPLAVAPGQQRRGTGGALIAEGFARLAAAGVDCVLVLGDPRYYARAGFRADHAITAPHPLGHPEAWMASELAFGVLERLAGRARCAASLEAPEYW</sequence>
<dbReference type="CDD" id="cd04301">
    <property type="entry name" value="NAT_SF"/>
    <property type="match status" value="1"/>
</dbReference>
<dbReference type="AlphaFoldDB" id="A0A7W5BYC4"/>
<dbReference type="Pfam" id="PF13508">
    <property type="entry name" value="Acetyltransf_7"/>
    <property type="match status" value="1"/>
</dbReference>
<evidence type="ECO:0000313" key="3">
    <source>
        <dbReference type="Proteomes" id="UP000525987"/>
    </source>
</evidence>
<dbReference type="InterPro" id="IPR000182">
    <property type="entry name" value="GNAT_dom"/>
</dbReference>
<accession>A0A7W5BYC4</accession>
<comment type="caution">
    <text evidence="2">The sequence shown here is derived from an EMBL/GenBank/DDBJ whole genome shotgun (WGS) entry which is preliminary data.</text>
</comment>
<reference evidence="2 3" key="1">
    <citation type="submission" date="2020-08" db="EMBL/GenBank/DDBJ databases">
        <title>Genomic Encyclopedia of Type Strains, Phase III (KMG-III): the genomes of soil and plant-associated and newly described type strains.</title>
        <authorList>
            <person name="Whitman W."/>
        </authorList>
    </citation>
    <scope>NUCLEOTIDE SEQUENCE [LARGE SCALE GENOMIC DNA]</scope>
    <source>
        <strain evidence="2 3">CECT 5995</strain>
    </source>
</reference>
<dbReference type="RefSeq" id="WP_183387659.1">
    <property type="nucleotide sequence ID" value="NZ_JACHXM010000008.1"/>
</dbReference>
<dbReference type="EMBL" id="JACHXM010000008">
    <property type="protein sequence ID" value="MBB3141277.1"/>
    <property type="molecule type" value="Genomic_DNA"/>
</dbReference>